<evidence type="ECO:0000313" key="2">
    <source>
        <dbReference type="EMBL" id="MBB4119376.1"/>
    </source>
</evidence>
<dbReference type="RefSeq" id="WP_183477728.1">
    <property type="nucleotide sequence ID" value="NZ_JACIFO010000006.1"/>
</dbReference>
<feature type="chain" id="PRO_5032541068" description="Outer membrane protein" evidence="1">
    <location>
        <begin position="20"/>
        <end position="412"/>
    </location>
</feature>
<proteinExistence type="predicted"/>
<evidence type="ECO:0008006" key="4">
    <source>
        <dbReference type="Google" id="ProtNLM"/>
    </source>
</evidence>
<dbReference type="Proteomes" id="UP000553034">
    <property type="component" value="Unassembled WGS sequence"/>
</dbReference>
<dbReference type="SUPFAM" id="SSF56935">
    <property type="entry name" value="Porins"/>
    <property type="match status" value="1"/>
</dbReference>
<keyword evidence="3" id="KW-1185">Reference proteome</keyword>
<evidence type="ECO:0000313" key="3">
    <source>
        <dbReference type="Proteomes" id="UP000553034"/>
    </source>
</evidence>
<evidence type="ECO:0000256" key="1">
    <source>
        <dbReference type="SAM" id="SignalP"/>
    </source>
</evidence>
<dbReference type="EMBL" id="JACIFO010000006">
    <property type="protein sequence ID" value="MBB4119376.1"/>
    <property type="molecule type" value="Genomic_DNA"/>
</dbReference>
<keyword evidence="1" id="KW-0732">Signal</keyword>
<sequence>MIRKLLLLIVLLCVGGMNAQETTLSPYSFYGIGTPKFKGTAENRMMGGLGILADSIHLNLQNPAAFAGLKLTTFTVGGAHHTGTFKDNNASESLGTTTIDYIALGIPAGKLNFGFGLIPYTSVGYEIKKHTDTENSEFEGRGGVNKIFLSAGYQLTKHLSLGVEGGYYFGNIRNNMYLFPSQVEYGTRERNRSDLSGFKFNFGLRYQRQLDDKLQLTTALTYAPETKINSENARVLATVSRNSGREVVFQQMDIDVQDTKLTMPSEMSVGAGIGQARKWFAGFEYKYRGEASFSNRSFEMDNITYTQANKYTLGGYFIPNYKDITSYFNRVVYRAGFRYEENGMRINNQDINEFGMSFGLGLPAGKLFTNVNIGAEYGVRGTTKANLVKENFFSVFISLSLSDKWFQKRKFN</sequence>
<organism evidence="2 3">
    <name type="scientific">Mesonia hippocampi</name>
    <dbReference type="NCBI Taxonomy" id="1628250"/>
    <lineage>
        <taxon>Bacteria</taxon>
        <taxon>Pseudomonadati</taxon>
        <taxon>Bacteroidota</taxon>
        <taxon>Flavobacteriia</taxon>
        <taxon>Flavobacteriales</taxon>
        <taxon>Flavobacteriaceae</taxon>
        <taxon>Mesonia</taxon>
    </lineage>
</organism>
<comment type="caution">
    <text evidence="2">The sequence shown here is derived from an EMBL/GenBank/DDBJ whole genome shotgun (WGS) entry which is preliminary data.</text>
</comment>
<dbReference type="AlphaFoldDB" id="A0A840EV73"/>
<dbReference type="Gene3D" id="2.40.160.60">
    <property type="entry name" value="Outer membrane protein transport protein (OMPP1/FadL/TodX)"/>
    <property type="match status" value="1"/>
</dbReference>
<accession>A0A840EV73</accession>
<reference evidence="2 3" key="1">
    <citation type="submission" date="2020-08" db="EMBL/GenBank/DDBJ databases">
        <title>Genomic Encyclopedia of Type Strains, Phase IV (KMG-IV): sequencing the most valuable type-strain genomes for metagenomic binning, comparative biology and taxonomic classification.</title>
        <authorList>
            <person name="Goeker M."/>
        </authorList>
    </citation>
    <scope>NUCLEOTIDE SEQUENCE [LARGE SCALE GENOMIC DNA]</scope>
    <source>
        <strain evidence="2 3">DSM 29568</strain>
    </source>
</reference>
<name>A0A840EV73_9FLAO</name>
<gene>
    <name evidence="2" type="ORF">GGR32_001674</name>
</gene>
<feature type="signal peptide" evidence="1">
    <location>
        <begin position="1"/>
        <end position="19"/>
    </location>
</feature>
<protein>
    <recommendedName>
        <fullName evidence="4">Outer membrane protein</fullName>
    </recommendedName>
</protein>